<sequence>MKFSFKLEGSYQCRNGERLCFGDRALCGQHWHLRVIEFVLRVRKGTLVLVHDV</sequence>
<reference evidence="1" key="2">
    <citation type="journal article" date="2015" name="Fish Shellfish Immunol.">
        <title>Early steps in the European eel (Anguilla anguilla)-Vibrio vulnificus interaction in the gills: Role of the RtxA13 toxin.</title>
        <authorList>
            <person name="Callol A."/>
            <person name="Pajuelo D."/>
            <person name="Ebbesson L."/>
            <person name="Teles M."/>
            <person name="MacKenzie S."/>
            <person name="Amaro C."/>
        </authorList>
    </citation>
    <scope>NUCLEOTIDE SEQUENCE</scope>
</reference>
<organism evidence="1">
    <name type="scientific">Anguilla anguilla</name>
    <name type="common">European freshwater eel</name>
    <name type="synonym">Muraena anguilla</name>
    <dbReference type="NCBI Taxonomy" id="7936"/>
    <lineage>
        <taxon>Eukaryota</taxon>
        <taxon>Metazoa</taxon>
        <taxon>Chordata</taxon>
        <taxon>Craniata</taxon>
        <taxon>Vertebrata</taxon>
        <taxon>Euteleostomi</taxon>
        <taxon>Actinopterygii</taxon>
        <taxon>Neopterygii</taxon>
        <taxon>Teleostei</taxon>
        <taxon>Anguilliformes</taxon>
        <taxon>Anguillidae</taxon>
        <taxon>Anguilla</taxon>
    </lineage>
</organism>
<evidence type="ECO:0000313" key="1">
    <source>
        <dbReference type="EMBL" id="JAH82664.1"/>
    </source>
</evidence>
<reference evidence="1" key="1">
    <citation type="submission" date="2014-11" db="EMBL/GenBank/DDBJ databases">
        <authorList>
            <person name="Amaro Gonzalez C."/>
        </authorList>
    </citation>
    <scope>NUCLEOTIDE SEQUENCE</scope>
</reference>
<protein>
    <submittedName>
        <fullName evidence="1">Uncharacterized protein</fullName>
    </submittedName>
</protein>
<proteinExistence type="predicted"/>
<dbReference type="AlphaFoldDB" id="A0A0E9VWX2"/>
<name>A0A0E9VWX2_ANGAN</name>
<dbReference type="EMBL" id="GBXM01025913">
    <property type="protein sequence ID" value="JAH82664.1"/>
    <property type="molecule type" value="Transcribed_RNA"/>
</dbReference>
<accession>A0A0E9VWX2</accession>